<organism evidence="1 2">
    <name type="scientific">Comamonas kerstersii</name>
    <dbReference type="NCBI Taxonomy" id="225992"/>
    <lineage>
        <taxon>Bacteria</taxon>
        <taxon>Pseudomonadati</taxon>
        <taxon>Pseudomonadota</taxon>
        <taxon>Betaproteobacteria</taxon>
        <taxon>Burkholderiales</taxon>
        <taxon>Comamonadaceae</taxon>
        <taxon>Comamonas</taxon>
    </lineage>
</organism>
<dbReference type="PANTHER" id="PTHR36508">
    <property type="entry name" value="PROTEIN SLYX"/>
    <property type="match status" value="1"/>
</dbReference>
<dbReference type="Pfam" id="PF04102">
    <property type="entry name" value="SlyX"/>
    <property type="match status" value="1"/>
</dbReference>
<dbReference type="EMBL" id="CP020121">
    <property type="protein sequence ID" value="AQZ99367.1"/>
    <property type="molecule type" value="Genomic_DNA"/>
</dbReference>
<evidence type="ECO:0000313" key="1">
    <source>
        <dbReference type="EMBL" id="AQZ99367.1"/>
    </source>
</evidence>
<dbReference type="OrthoDB" id="5297107at2"/>
<dbReference type="GeneID" id="83040621"/>
<sequence length="74" mass="8490">MSDTALEALEARVMELEVKASYTDDLLEQLNMTIYRQQKQIDVLVDELRELRKRTPEAAPGAGVSMRDEIPPHY</sequence>
<dbReference type="InterPro" id="IPR007236">
    <property type="entry name" value="SlyX"/>
</dbReference>
<evidence type="ECO:0000313" key="2">
    <source>
        <dbReference type="Proteomes" id="UP000242792"/>
    </source>
</evidence>
<dbReference type="AlphaFoldDB" id="A0A1V0BHH6"/>
<dbReference type="Proteomes" id="UP000242792">
    <property type="component" value="Chromosome"/>
</dbReference>
<gene>
    <name evidence="1" type="ORF">B5M06_15020</name>
</gene>
<name>A0A1V0BHH6_9BURK</name>
<dbReference type="RefSeq" id="WP_054067813.1">
    <property type="nucleotide sequence ID" value="NZ_CAUCIF010000013.1"/>
</dbReference>
<protein>
    <submittedName>
        <fullName evidence="1">SlyX protein</fullName>
    </submittedName>
</protein>
<accession>A0A1V0BHH6</accession>
<dbReference type="KEGG" id="cke:B5M06_15020"/>
<reference evidence="1 2" key="1">
    <citation type="submission" date="2017-03" db="EMBL/GenBank/DDBJ databases">
        <title>Rapid Whole Genome Sequencing of Comamonas kerstersii Causing Continuous ambulatory Peritoneal Dialysis-Associated Peritonitis.</title>
        <authorList>
            <person name="Zheng B."/>
        </authorList>
    </citation>
    <scope>NUCLEOTIDE SEQUENCE [LARGE SCALE GENOMIC DNA]</scope>
    <source>
        <strain evidence="1 2">8943</strain>
    </source>
</reference>
<proteinExistence type="predicted"/>
<dbReference type="Gene3D" id="1.20.5.300">
    <property type="match status" value="1"/>
</dbReference>
<dbReference type="PANTHER" id="PTHR36508:SF1">
    <property type="entry name" value="PROTEIN SLYX"/>
    <property type="match status" value="1"/>
</dbReference>